<reference evidence="1" key="2">
    <citation type="submission" date="2025-05" db="UniProtKB">
        <authorList>
            <consortium name="EnsemblMetazoa"/>
        </authorList>
    </citation>
    <scope>IDENTIFICATION</scope>
</reference>
<evidence type="ECO:0000313" key="3">
    <source>
        <dbReference type="RefSeq" id="XP_028141730.1"/>
    </source>
</evidence>
<sequence>MGFFHSKYISLNLQCFGKRRQTRISIETTNAIKLIVLSLRSNARIVDHRWLIRPEGGLNNRVVQEFVQAIQRGDTRTIQTLLDTGYTLRACQALYTYLNRLEDPLIPLPIQSLVLDGNEGVPATTVASDIMGLINQELSENHAELISLILYLMDMMIKFSPADELQGNAWPASMLPIFFDLQSRHMVEWRRIATIFYEMIKQAGDYL</sequence>
<protein>
    <submittedName>
        <fullName evidence="3">Uncharacterized protein LOC114335659</fullName>
    </submittedName>
</protein>
<dbReference type="GeneID" id="114335659"/>
<name>A0A6P7GBJ7_DIAVI</name>
<reference evidence="3" key="1">
    <citation type="submission" date="2025-04" db="UniProtKB">
        <authorList>
            <consortium name="RefSeq"/>
        </authorList>
    </citation>
    <scope>IDENTIFICATION</scope>
    <source>
        <tissue evidence="3">Whole insect</tissue>
    </source>
</reference>
<keyword evidence="2" id="KW-1185">Reference proteome</keyword>
<dbReference type="Proteomes" id="UP001652700">
    <property type="component" value="Unplaced"/>
</dbReference>
<dbReference type="SUPFAM" id="SSF48350">
    <property type="entry name" value="GTPase activation domain, GAP"/>
    <property type="match status" value="1"/>
</dbReference>
<organism evidence="3">
    <name type="scientific">Diabrotica virgifera virgifera</name>
    <name type="common">western corn rootworm</name>
    <dbReference type="NCBI Taxonomy" id="50390"/>
    <lineage>
        <taxon>Eukaryota</taxon>
        <taxon>Metazoa</taxon>
        <taxon>Ecdysozoa</taxon>
        <taxon>Arthropoda</taxon>
        <taxon>Hexapoda</taxon>
        <taxon>Insecta</taxon>
        <taxon>Pterygota</taxon>
        <taxon>Neoptera</taxon>
        <taxon>Endopterygota</taxon>
        <taxon>Coleoptera</taxon>
        <taxon>Polyphaga</taxon>
        <taxon>Cucujiformia</taxon>
        <taxon>Chrysomeloidea</taxon>
        <taxon>Chrysomelidae</taxon>
        <taxon>Galerucinae</taxon>
        <taxon>Diabroticina</taxon>
        <taxon>Diabroticites</taxon>
        <taxon>Diabrotica</taxon>
    </lineage>
</organism>
<proteinExistence type="predicted"/>
<gene>
    <name evidence="3" type="primary">LOC114335659</name>
</gene>
<evidence type="ECO:0000313" key="2">
    <source>
        <dbReference type="Proteomes" id="UP001652700"/>
    </source>
</evidence>
<accession>A0A6P7GBJ7</accession>
<evidence type="ECO:0000313" key="1">
    <source>
        <dbReference type="EnsemblMetazoa" id="XP_028141730.1"/>
    </source>
</evidence>
<dbReference type="AlphaFoldDB" id="A0A6P7GBJ7"/>
<dbReference type="OrthoDB" id="8196131at2759"/>
<dbReference type="EnsemblMetazoa" id="XM_028285929.2">
    <property type="protein sequence ID" value="XP_028141730.1"/>
    <property type="gene ID" value="LOC114335659"/>
</dbReference>
<dbReference type="InterPro" id="IPR008936">
    <property type="entry name" value="Rho_GTPase_activation_prot"/>
</dbReference>
<dbReference type="InParanoid" id="A0A6P7GBJ7"/>
<dbReference type="RefSeq" id="XP_028141730.1">
    <property type="nucleotide sequence ID" value="XM_028285929.1"/>
</dbReference>
<dbReference type="KEGG" id="dvv:114335659"/>